<evidence type="ECO:0000256" key="5">
    <source>
        <dbReference type="ARBA" id="ARBA00025741"/>
    </source>
</evidence>
<dbReference type="GO" id="GO:0003714">
    <property type="term" value="F:transcription corepressor activity"/>
    <property type="evidence" value="ECO:0007669"/>
    <property type="project" value="InterPro"/>
</dbReference>
<evidence type="ECO:0000256" key="3">
    <source>
        <dbReference type="ARBA" id="ARBA00022737"/>
    </source>
</evidence>
<reference evidence="8 9" key="1">
    <citation type="submission" date="2019-04" db="EMBL/GenBank/DDBJ databases">
        <title>Annotation for the trematode Fasciola gigantica.</title>
        <authorList>
            <person name="Choi Y.-J."/>
        </authorList>
    </citation>
    <scope>NUCLEOTIDE SEQUENCE [LARGE SCALE GENOMIC DNA]</scope>
    <source>
        <strain evidence="8">Uganda_cow_1</strain>
    </source>
</reference>
<evidence type="ECO:0000256" key="1">
    <source>
        <dbReference type="ARBA" id="ARBA00004123"/>
    </source>
</evidence>
<dbReference type="OrthoDB" id="1367865at2759"/>
<sequence length="167" mass="18488">MTLGQHKGHIFALEWNRKGSYILIAGVDKTTIIWESQTGRISQKFALHIAPILDANWQSLTGFASCLTDINTHVCELGRLTPVKTFQGHEEEVNAIKWDPDGWVLASCSGDQTQKVWDTHHDNCVHDLKGHTKEINTIQWNPTVPGIAFPSAPLCITSAGFDLTVSV</sequence>
<keyword evidence="4" id="KW-0539">Nucleus</keyword>
<dbReference type="InterPro" id="IPR001680">
    <property type="entry name" value="WD40_rpt"/>
</dbReference>
<dbReference type="Gene3D" id="2.130.10.10">
    <property type="entry name" value="YVTN repeat-like/Quinoprotein amine dehydrogenase"/>
    <property type="match status" value="1"/>
</dbReference>
<comment type="subcellular location">
    <subcellularLocation>
        <location evidence="1">Nucleus</location>
    </subcellularLocation>
</comment>
<dbReference type="InterPro" id="IPR036322">
    <property type="entry name" value="WD40_repeat_dom_sf"/>
</dbReference>
<comment type="similarity">
    <text evidence="5">Belongs to the WD repeat EBI family.</text>
</comment>
<dbReference type="SUPFAM" id="SSF50978">
    <property type="entry name" value="WD40 repeat-like"/>
    <property type="match status" value="1"/>
</dbReference>
<evidence type="ECO:0000313" key="8">
    <source>
        <dbReference type="EMBL" id="TPP56146.1"/>
    </source>
</evidence>
<dbReference type="EMBL" id="SUNJ01014956">
    <property type="protein sequence ID" value="TPP56146.1"/>
    <property type="molecule type" value="Genomic_DNA"/>
</dbReference>
<dbReference type="InterPro" id="IPR045183">
    <property type="entry name" value="Ebi-like"/>
</dbReference>
<dbReference type="Pfam" id="PF00400">
    <property type="entry name" value="WD40"/>
    <property type="match status" value="1"/>
</dbReference>
<dbReference type="Pfam" id="PF12894">
    <property type="entry name" value="ANAPC4_WD40"/>
    <property type="match status" value="1"/>
</dbReference>
<feature type="domain" description="Anaphase-promoting complex subunit 4-like WD40" evidence="7">
    <location>
        <begin position="87"/>
        <end position="141"/>
    </location>
</feature>
<dbReference type="PROSITE" id="PS50082">
    <property type="entry name" value="WD_REPEATS_2"/>
    <property type="match status" value="2"/>
</dbReference>
<dbReference type="InterPro" id="IPR024977">
    <property type="entry name" value="Apc4-like_WD40_dom"/>
</dbReference>
<dbReference type="PANTHER" id="PTHR22846:SF2">
    <property type="entry name" value="F-BOX-LIKE_WD REPEAT-CONTAINING PROTEIN EBI"/>
    <property type="match status" value="1"/>
</dbReference>
<gene>
    <name evidence="8" type="ORF">FGIG_09297</name>
</gene>
<dbReference type="AlphaFoldDB" id="A0A504Y6F4"/>
<dbReference type="STRING" id="46835.A0A504Y6F4"/>
<dbReference type="GO" id="GO:0006357">
    <property type="term" value="P:regulation of transcription by RNA polymerase II"/>
    <property type="evidence" value="ECO:0007669"/>
    <property type="project" value="TreeGrafter"/>
</dbReference>
<dbReference type="Proteomes" id="UP000316759">
    <property type="component" value="Unassembled WGS sequence"/>
</dbReference>
<name>A0A504Y6F4_FASGI</name>
<proteinExistence type="inferred from homology"/>
<organism evidence="8 9">
    <name type="scientific">Fasciola gigantica</name>
    <name type="common">Giant liver fluke</name>
    <dbReference type="NCBI Taxonomy" id="46835"/>
    <lineage>
        <taxon>Eukaryota</taxon>
        <taxon>Metazoa</taxon>
        <taxon>Spiralia</taxon>
        <taxon>Lophotrochozoa</taxon>
        <taxon>Platyhelminthes</taxon>
        <taxon>Trematoda</taxon>
        <taxon>Digenea</taxon>
        <taxon>Plagiorchiida</taxon>
        <taxon>Echinostomata</taxon>
        <taxon>Echinostomatoidea</taxon>
        <taxon>Fasciolidae</taxon>
        <taxon>Fasciola</taxon>
    </lineage>
</organism>
<dbReference type="InterPro" id="IPR019775">
    <property type="entry name" value="WD40_repeat_CS"/>
</dbReference>
<keyword evidence="2 6" id="KW-0853">WD repeat</keyword>
<dbReference type="InterPro" id="IPR015943">
    <property type="entry name" value="WD40/YVTN_repeat-like_dom_sf"/>
</dbReference>
<feature type="repeat" description="WD" evidence="6">
    <location>
        <begin position="3"/>
        <end position="44"/>
    </location>
</feature>
<evidence type="ECO:0000256" key="6">
    <source>
        <dbReference type="PROSITE-ProRule" id="PRU00221"/>
    </source>
</evidence>
<keyword evidence="9" id="KW-1185">Reference proteome</keyword>
<dbReference type="PROSITE" id="PS00678">
    <property type="entry name" value="WD_REPEATS_1"/>
    <property type="match status" value="1"/>
</dbReference>
<dbReference type="PROSITE" id="PS50294">
    <property type="entry name" value="WD_REPEATS_REGION"/>
    <property type="match status" value="2"/>
</dbReference>
<evidence type="ECO:0000256" key="4">
    <source>
        <dbReference type="ARBA" id="ARBA00023242"/>
    </source>
</evidence>
<evidence type="ECO:0000313" key="9">
    <source>
        <dbReference type="Proteomes" id="UP000316759"/>
    </source>
</evidence>
<dbReference type="GO" id="GO:0000118">
    <property type="term" value="C:histone deacetylase complex"/>
    <property type="evidence" value="ECO:0007669"/>
    <property type="project" value="TreeGrafter"/>
</dbReference>
<comment type="caution">
    <text evidence="8">The sequence shown here is derived from an EMBL/GenBank/DDBJ whole genome shotgun (WGS) entry which is preliminary data.</text>
</comment>
<evidence type="ECO:0000259" key="7">
    <source>
        <dbReference type="Pfam" id="PF12894"/>
    </source>
</evidence>
<accession>A0A504Y6F4</accession>
<dbReference type="SMART" id="SM00320">
    <property type="entry name" value="WD40"/>
    <property type="match status" value="3"/>
</dbReference>
<evidence type="ECO:0000256" key="2">
    <source>
        <dbReference type="ARBA" id="ARBA00022574"/>
    </source>
</evidence>
<feature type="repeat" description="WD" evidence="6">
    <location>
        <begin position="86"/>
        <end position="127"/>
    </location>
</feature>
<keyword evidence="3" id="KW-0677">Repeat</keyword>
<protein>
    <submittedName>
        <fullName evidence="8">F box like wd repeat containing protein tbl1xr1</fullName>
    </submittedName>
</protein>
<dbReference type="PANTHER" id="PTHR22846">
    <property type="entry name" value="WD40 REPEAT PROTEIN"/>
    <property type="match status" value="1"/>
</dbReference>